<dbReference type="PANTHER" id="PTHR42879:SF6">
    <property type="entry name" value="NADPH-DEPENDENT REDUCTASE BACG"/>
    <property type="match status" value="1"/>
</dbReference>
<protein>
    <recommendedName>
        <fullName evidence="4">3-oxoacyl-[acyl-carrier-protein] reductase MabA</fullName>
    </recommendedName>
</protein>
<evidence type="ECO:0000313" key="6">
    <source>
        <dbReference type="EMBL" id="GGF16910.1"/>
    </source>
</evidence>
<dbReference type="SUPFAM" id="SSF51735">
    <property type="entry name" value="NAD(P)-binding Rossmann-fold domains"/>
    <property type="match status" value="1"/>
</dbReference>
<comment type="caution">
    <text evidence="6">The sequence shown here is derived from an EMBL/GenBank/DDBJ whole genome shotgun (WGS) entry which is preliminary data.</text>
</comment>
<dbReference type="Gene3D" id="3.40.50.720">
    <property type="entry name" value="NAD(P)-binding Rossmann-like Domain"/>
    <property type="match status" value="1"/>
</dbReference>
<evidence type="ECO:0000256" key="5">
    <source>
        <dbReference type="ARBA" id="ARBA00047400"/>
    </source>
</evidence>
<evidence type="ECO:0000256" key="2">
    <source>
        <dbReference type="ARBA" id="ARBA00006484"/>
    </source>
</evidence>
<evidence type="ECO:0000313" key="7">
    <source>
        <dbReference type="Proteomes" id="UP000632454"/>
    </source>
</evidence>
<comment type="similarity">
    <text evidence="2">Belongs to the short-chain dehydrogenases/reductases (SDR) family.</text>
</comment>
<dbReference type="RefSeq" id="WP_188487645.1">
    <property type="nucleotide sequence ID" value="NZ_BMCS01000001.1"/>
</dbReference>
<sequence>MDLDLSGRRALITGSSGGIGRAIAQRLAEEGCAVVVHGRDRGRAEEAAAQISATGAQCSSVVGDLTRADDTDRICDEVAELGGVDIVVANAGPFVENSWDTAAPDDWAAAFEGNVFSTVRLVRRLTPTMREKGWGRVLTIGTRATVTPLATMVEYSAAKAAVVNMTVSLSQHLAGSGVTANCVSPGVILTPSMRSMFSVRPENAGLAWEDIEPAVTADYAPNPVGRLGRPDDIASAIAFLASPLADYITGVELRVDGGITGVC</sequence>
<comment type="catalytic activity">
    <reaction evidence="5">
        <text>a (3R)-hydroxyacyl-[ACP] + NADP(+) = a 3-oxoacyl-[ACP] + NADPH + H(+)</text>
        <dbReference type="Rhea" id="RHEA:17397"/>
        <dbReference type="Rhea" id="RHEA-COMP:9916"/>
        <dbReference type="Rhea" id="RHEA-COMP:9945"/>
        <dbReference type="ChEBI" id="CHEBI:15378"/>
        <dbReference type="ChEBI" id="CHEBI:57783"/>
        <dbReference type="ChEBI" id="CHEBI:58349"/>
        <dbReference type="ChEBI" id="CHEBI:78776"/>
        <dbReference type="ChEBI" id="CHEBI:78827"/>
        <dbReference type="EC" id="1.1.1.100"/>
    </reaction>
    <physiologicalReaction direction="right-to-left" evidence="5">
        <dbReference type="Rhea" id="RHEA:17399"/>
    </physiologicalReaction>
</comment>
<accession>A0ABQ1UFR3</accession>
<dbReference type="InterPro" id="IPR036291">
    <property type="entry name" value="NAD(P)-bd_dom_sf"/>
</dbReference>
<name>A0ABQ1UFR3_9NOCA</name>
<dbReference type="Proteomes" id="UP000632454">
    <property type="component" value="Unassembled WGS sequence"/>
</dbReference>
<dbReference type="PRINTS" id="PR00080">
    <property type="entry name" value="SDRFAMILY"/>
</dbReference>
<evidence type="ECO:0000256" key="4">
    <source>
        <dbReference type="ARBA" id="ARBA00040781"/>
    </source>
</evidence>
<dbReference type="PANTHER" id="PTHR42879">
    <property type="entry name" value="3-OXOACYL-(ACYL-CARRIER-PROTEIN) REDUCTASE"/>
    <property type="match status" value="1"/>
</dbReference>
<reference evidence="7" key="1">
    <citation type="journal article" date="2019" name="Int. J. Syst. Evol. Microbiol.">
        <title>The Global Catalogue of Microorganisms (GCM) 10K type strain sequencing project: providing services to taxonomists for standard genome sequencing and annotation.</title>
        <authorList>
            <consortium name="The Broad Institute Genomics Platform"/>
            <consortium name="The Broad Institute Genome Sequencing Center for Infectious Disease"/>
            <person name="Wu L."/>
            <person name="Ma J."/>
        </authorList>
    </citation>
    <scope>NUCLEOTIDE SEQUENCE [LARGE SCALE GENOMIC DNA]</scope>
    <source>
        <strain evidence="7">CCM 7855</strain>
    </source>
</reference>
<dbReference type="EMBL" id="BMCS01000001">
    <property type="protein sequence ID" value="GGF16910.1"/>
    <property type="molecule type" value="Genomic_DNA"/>
</dbReference>
<keyword evidence="3" id="KW-0134">Cell wall</keyword>
<proteinExistence type="inferred from homology"/>
<keyword evidence="3" id="KW-0964">Secreted</keyword>
<evidence type="ECO:0000256" key="1">
    <source>
        <dbReference type="ARBA" id="ARBA00004191"/>
    </source>
</evidence>
<dbReference type="InterPro" id="IPR002347">
    <property type="entry name" value="SDR_fam"/>
</dbReference>
<dbReference type="InterPro" id="IPR050259">
    <property type="entry name" value="SDR"/>
</dbReference>
<keyword evidence="7" id="KW-1185">Reference proteome</keyword>
<comment type="subcellular location">
    <subcellularLocation>
        <location evidence="1">Secreted</location>
        <location evidence="1">Cell wall</location>
    </subcellularLocation>
</comment>
<dbReference type="PRINTS" id="PR00081">
    <property type="entry name" value="GDHRDH"/>
</dbReference>
<dbReference type="Pfam" id="PF13561">
    <property type="entry name" value="adh_short_C2"/>
    <property type="match status" value="1"/>
</dbReference>
<gene>
    <name evidence="6" type="ORF">GCM10007298_11130</name>
</gene>
<evidence type="ECO:0000256" key="3">
    <source>
        <dbReference type="ARBA" id="ARBA00022512"/>
    </source>
</evidence>
<organism evidence="6 7">
    <name type="scientific">Williamsia phyllosphaerae</name>
    <dbReference type="NCBI Taxonomy" id="885042"/>
    <lineage>
        <taxon>Bacteria</taxon>
        <taxon>Bacillati</taxon>
        <taxon>Actinomycetota</taxon>
        <taxon>Actinomycetes</taxon>
        <taxon>Mycobacteriales</taxon>
        <taxon>Nocardiaceae</taxon>
        <taxon>Williamsia</taxon>
    </lineage>
</organism>